<dbReference type="GO" id="GO:0020037">
    <property type="term" value="F:heme binding"/>
    <property type="evidence" value="ECO:0007669"/>
    <property type="project" value="InterPro"/>
</dbReference>
<keyword evidence="1" id="KW-0472">Membrane</keyword>
<gene>
    <name evidence="2" type="ORF">FS320_32795</name>
</gene>
<dbReference type="GO" id="GO:0016020">
    <property type="term" value="C:membrane"/>
    <property type="evidence" value="ECO:0007669"/>
    <property type="project" value="InterPro"/>
</dbReference>
<dbReference type="GO" id="GO:0004129">
    <property type="term" value="F:cytochrome-c oxidase activity"/>
    <property type="evidence" value="ECO:0007669"/>
    <property type="project" value="InterPro"/>
</dbReference>
<protein>
    <submittedName>
        <fullName evidence="2">Uncharacterized protein</fullName>
    </submittedName>
</protein>
<dbReference type="Proteomes" id="UP000403266">
    <property type="component" value="Unassembled WGS sequence"/>
</dbReference>
<dbReference type="AlphaFoldDB" id="A0A5N7MSV7"/>
<keyword evidence="1" id="KW-0812">Transmembrane</keyword>
<evidence type="ECO:0000313" key="3">
    <source>
        <dbReference type="Proteomes" id="UP000403266"/>
    </source>
</evidence>
<sequence length="117" mass="12916">MTHARRLTLAHLWVAFAAFAIASVLGVWQMWARSPLPAPFLTANAYFTSVTAHGVSIAYVLTTFMVMGFGYYVAETALGRPLPLPRLAWLGFALGIIGSLSSYRHINDQRASFEKCH</sequence>
<feature type="transmembrane region" description="Helical" evidence="1">
    <location>
        <begin position="51"/>
        <end position="74"/>
    </location>
</feature>
<organism evidence="2 3">
    <name type="scientific">Microvirga tunisiensis</name>
    <dbReference type="NCBI Taxonomy" id="2108360"/>
    <lineage>
        <taxon>Bacteria</taxon>
        <taxon>Pseudomonadati</taxon>
        <taxon>Pseudomonadota</taxon>
        <taxon>Alphaproteobacteria</taxon>
        <taxon>Hyphomicrobiales</taxon>
        <taxon>Methylobacteriaceae</taxon>
        <taxon>Microvirga</taxon>
    </lineage>
</organism>
<dbReference type="GO" id="GO:0009060">
    <property type="term" value="P:aerobic respiration"/>
    <property type="evidence" value="ECO:0007669"/>
    <property type="project" value="InterPro"/>
</dbReference>
<reference evidence="2 3" key="1">
    <citation type="journal article" date="2019" name="Syst. Appl. Microbiol.">
        <title>Microvirga tunisiensis sp. nov., a root nodule symbiotic bacterium isolated from Lupinus micranthus and L. luteus grown in Northern Tunisia.</title>
        <authorList>
            <person name="Msaddak A."/>
            <person name="Rejili M."/>
            <person name="Duran D."/>
            <person name="Mars M."/>
            <person name="Palacios J.M."/>
            <person name="Ruiz-Argueso T."/>
            <person name="Rey L."/>
            <person name="Imperial J."/>
        </authorList>
    </citation>
    <scope>NUCLEOTIDE SEQUENCE [LARGE SCALE GENOMIC DNA]</scope>
    <source>
        <strain evidence="2 3">Lmie10</strain>
    </source>
</reference>
<proteinExistence type="predicted"/>
<comment type="caution">
    <text evidence="2">The sequence shown here is derived from an EMBL/GenBank/DDBJ whole genome shotgun (WGS) entry which is preliminary data.</text>
</comment>
<keyword evidence="1" id="KW-1133">Transmembrane helix</keyword>
<dbReference type="InterPro" id="IPR036927">
    <property type="entry name" value="Cyt_c_oxase-like_su1_sf"/>
</dbReference>
<keyword evidence="3" id="KW-1185">Reference proteome</keyword>
<dbReference type="RefSeq" id="WP_162003403.1">
    <property type="nucleotide sequence ID" value="NZ_VOSJ01000283.1"/>
</dbReference>
<evidence type="ECO:0000256" key="1">
    <source>
        <dbReference type="SAM" id="Phobius"/>
    </source>
</evidence>
<evidence type="ECO:0000313" key="2">
    <source>
        <dbReference type="EMBL" id="MPR29730.1"/>
    </source>
</evidence>
<dbReference type="Gene3D" id="1.20.210.10">
    <property type="entry name" value="Cytochrome c oxidase-like, subunit I domain"/>
    <property type="match status" value="1"/>
</dbReference>
<dbReference type="InterPro" id="IPR000883">
    <property type="entry name" value="Cyt_C_Oxase_1"/>
</dbReference>
<dbReference type="Pfam" id="PF00115">
    <property type="entry name" value="COX1"/>
    <property type="match status" value="1"/>
</dbReference>
<feature type="transmembrane region" description="Helical" evidence="1">
    <location>
        <begin position="86"/>
        <end position="106"/>
    </location>
</feature>
<accession>A0A5N7MSV7</accession>
<dbReference type="SUPFAM" id="SSF81442">
    <property type="entry name" value="Cytochrome c oxidase subunit I-like"/>
    <property type="match status" value="1"/>
</dbReference>
<name>A0A5N7MSV7_9HYPH</name>
<feature type="transmembrane region" description="Helical" evidence="1">
    <location>
        <begin position="12"/>
        <end position="31"/>
    </location>
</feature>
<dbReference type="EMBL" id="VOSK01000262">
    <property type="protein sequence ID" value="MPR29730.1"/>
    <property type="molecule type" value="Genomic_DNA"/>
</dbReference>